<sequence length="66" mass="7826">MWKLKVAEGGSPWLRTLNNHVGRQIWEFDPNSGSPQDLQEIESARQNFHNNRFNHKHSDDLLMRIQ</sequence>
<dbReference type="GO" id="GO:0005811">
    <property type="term" value="C:lipid droplet"/>
    <property type="evidence" value="ECO:0007669"/>
    <property type="project" value="InterPro"/>
</dbReference>
<proteinExistence type="inferred from homology"/>
<dbReference type="AlphaFoldDB" id="A0A2K3MH55"/>
<dbReference type="InterPro" id="IPR018333">
    <property type="entry name" value="Squalene_cyclase"/>
</dbReference>
<dbReference type="Proteomes" id="UP000236291">
    <property type="component" value="Unassembled WGS sequence"/>
</dbReference>
<dbReference type="EMBL" id="ASHM01061791">
    <property type="protein sequence ID" value="PNX90095.1"/>
    <property type="molecule type" value="Genomic_DNA"/>
</dbReference>
<dbReference type="PANTHER" id="PTHR11764">
    <property type="entry name" value="TERPENE CYCLASE/MUTASE FAMILY MEMBER"/>
    <property type="match status" value="1"/>
</dbReference>
<reference evidence="3 4" key="1">
    <citation type="journal article" date="2014" name="Am. J. Bot.">
        <title>Genome assembly and annotation for red clover (Trifolium pratense; Fabaceae).</title>
        <authorList>
            <person name="Istvanek J."/>
            <person name="Jaros M."/>
            <person name="Krenek A."/>
            <person name="Repkova J."/>
        </authorList>
    </citation>
    <scope>NUCLEOTIDE SEQUENCE [LARGE SCALE GENOMIC DNA]</scope>
    <source>
        <strain evidence="4">cv. Tatra</strain>
        <tissue evidence="3">Young leaves</tissue>
    </source>
</reference>
<name>A0A2K3MH55_TRIPR</name>
<gene>
    <name evidence="2" type="ORF">L195_g046218</name>
    <name evidence="3" type="ORF">L195_g046248</name>
</gene>
<accession>A0A2K3MH55</accession>
<protein>
    <submittedName>
        <fullName evidence="3">Cycloartenol synthase</fullName>
    </submittedName>
</protein>
<evidence type="ECO:0000256" key="1">
    <source>
        <dbReference type="ARBA" id="ARBA00009755"/>
    </source>
</evidence>
<dbReference type="EMBL" id="ASHM01061874">
    <property type="protein sequence ID" value="PNX90125.1"/>
    <property type="molecule type" value="Genomic_DNA"/>
</dbReference>
<reference evidence="3 4" key="2">
    <citation type="journal article" date="2017" name="Front. Plant Sci.">
        <title>Gene Classification and Mining of Molecular Markers Useful in Red Clover (Trifolium pratense) Breeding.</title>
        <authorList>
            <person name="Istvanek J."/>
            <person name="Dluhosova J."/>
            <person name="Dluhos P."/>
            <person name="Patkova L."/>
            <person name="Nedelnik J."/>
            <person name="Repkova J."/>
        </authorList>
    </citation>
    <scope>NUCLEOTIDE SEQUENCE [LARGE SCALE GENOMIC DNA]</scope>
    <source>
        <strain evidence="4">cv. Tatra</strain>
        <tissue evidence="3">Young leaves</tissue>
    </source>
</reference>
<dbReference type="ExpressionAtlas" id="A0A2K3MH55">
    <property type="expression patterns" value="baseline"/>
</dbReference>
<comment type="caution">
    <text evidence="3">The sequence shown here is derived from an EMBL/GenBank/DDBJ whole genome shotgun (WGS) entry which is preliminary data.</text>
</comment>
<evidence type="ECO:0000313" key="2">
    <source>
        <dbReference type="EMBL" id="PNX90095.1"/>
    </source>
</evidence>
<feature type="non-terminal residue" evidence="3">
    <location>
        <position position="66"/>
    </location>
</feature>
<organism evidence="3 4">
    <name type="scientific">Trifolium pratense</name>
    <name type="common">Red clover</name>
    <dbReference type="NCBI Taxonomy" id="57577"/>
    <lineage>
        <taxon>Eukaryota</taxon>
        <taxon>Viridiplantae</taxon>
        <taxon>Streptophyta</taxon>
        <taxon>Embryophyta</taxon>
        <taxon>Tracheophyta</taxon>
        <taxon>Spermatophyta</taxon>
        <taxon>Magnoliopsida</taxon>
        <taxon>eudicotyledons</taxon>
        <taxon>Gunneridae</taxon>
        <taxon>Pentapetalae</taxon>
        <taxon>rosids</taxon>
        <taxon>fabids</taxon>
        <taxon>Fabales</taxon>
        <taxon>Fabaceae</taxon>
        <taxon>Papilionoideae</taxon>
        <taxon>50 kb inversion clade</taxon>
        <taxon>NPAAA clade</taxon>
        <taxon>Hologalegina</taxon>
        <taxon>IRL clade</taxon>
        <taxon>Trifolieae</taxon>
        <taxon>Trifolium</taxon>
    </lineage>
</organism>
<dbReference type="GO" id="GO:0016104">
    <property type="term" value="P:triterpenoid biosynthetic process"/>
    <property type="evidence" value="ECO:0007669"/>
    <property type="project" value="InterPro"/>
</dbReference>
<dbReference type="GO" id="GO:0031559">
    <property type="term" value="F:oxidosqualene cyclase activity"/>
    <property type="evidence" value="ECO:0007669"/>
    <property type="project" value="UniProtKB-ARBA"/>
</dbReference>
<evidence type="ECO:0000313" key="4">
    <source>
        <dbReference type="Proteomes" id="UP000236291"/>
    </source>
</evidence>
<dbReference type="InterPro" id="IPR008930">
    <property type="entry name" value="Terpenoid_cyclase/PrenylTrfase"/>
</dbReference>
<comment type="similarity">
    <text evidence="1">Belongs to the terpene cyclase/mutase family.</text>
</comment>
<dbReference type="PANTHER" id="PTHR11764:SF20">
    <property type="entry name" value="LANOSTEROL SYNTHASE"/>
    <property type="match status" value="1"/>
</dbReference>
<evidence type="ECO:0000313" key="3">
    <source>
        <dbReference type="EMBL" id="PNX90125.1"/>
    </source>
</evidence>
<dbReference type="SUPFAM" id="SSF48239">
    <property type="entry name" value="Terpenoid cyclases/Protein prenyltransferases"/>
    <property type="match status" value="1"/>
</dbReference>